<name>A0A6M0QTH9_9RHOB</name>
<gene>
    <name evidence="5 7" type="primary">coaE</name>
    <name evidence="7" type="ORF">G4Z14_08360</name>
</gene>
<dbReference type="PANTHER" id="PTHR10695:SF46">
    <property type="entry name" value="BIFUNCTIONAL COENZYME A SYNTHASE-RELATED"/>
    <property type="match status" value="1"/>
</dbReference>
<dbReference type="GO" id="GO:0004140">
    <property type="term" value="F:dephospho-CoA kinase activity"/>
    <property type="evidence" value="ECO:0007669"/>
    <property type="project" value="UniProtKB-UniRule"/>
</dbReference>
<keyword evidence="4 5" id="KW-0173">Coenzyme A biosynthesis</keyword>
<dbReference type="GO" id="GO:0015937">
    <property type="term" value="P:coenzyme A biosynthetic process"/>
    <property type="evidence" value="ECO:0007669"/>
    <property type="project" value="UniProtKB-UniRule"/>
</dbReference>
<dbReference type="HAMAP" id="MF_00376">
    <property type="entry name" value="Dephospho_CoA_kinase"/>
    <property type="match status" value="1"/>
</dbReference>
<keyword evidence="5" id="KW-0963">Cytoplasm</keyword>
<evidence type="ECO:0000256" key="5">
    <source>
        <dbReference type="HAMAP-Rule" id="MF_00376"/>
    </source>
</evidence>
<evidence type="ECO:0000256" key="4">
    <source>
        <dbReference type="ARBA" id="ARBA00022993"/>
    </source>
</evidence>
<keyword evidence="5 7" id="KW-0418">Kinase</keyword>
<accession>A0A6M0QTH9</accession>
<comment type="function">
    <text evidence="5">Catalyzes the phosphorylation of the 3'-hydroxyl group of dephosphocoenzyme A to form coenzyme A.</text>
</comment>
<dbReference type="GO" id="GO:0005524">
    <property type="term" value="F:ATP binding"/>
    <property type="evidence" value="ECO:0007669"/>
    <property type="project" value="UniProtKB-UniRule"/>
</dbReference>
<reference evidence="7 8" key="1">
    <citation type="submission" date="2020-02" db="EMBL/GenBank/DDBJ databases">
        <authorList>
            <person name="Chen W.-M."/>
        </authorList>
    </citation>
    <scope>NUCLEOTIDE SEQUENCE [LARGE SCALE GENOMIC DNA]</scope>
    <source>
        <strain evidence="7 8">KMS-5</strain>
    </source>
</reference>
<dbReference type="GO" id="GO:0005737">
    <property type="term" value="C:cytoplasm"/>
    <property type="evidence" value="ECO:0007669"/>
    <property type="project" value="UniProtKB-SubCell"/>
</dbReference>
<dbReference type="PROSITE" id="PS51219">
    <property type="entry name" value="DPCK"/>
    <property type="match status" value="1"/>
</dbReference>
<keyword evidence="2 5" id="KW-0547">Nucleotide-binding</keyword>
<dbReference type="Gene3D" id="3.40.50.300">
    <property type="entry name" value="P-loop containing nucleotide triphosphate hydrolases"/>
    <property type="match status" value="1"/>
</dbReference>
<sequence>MTAFRLGLTGSIGMGKSTTAGMFAAEGLPVWDADAAVHRLYGPDGAAVAQIAALCPRAASTRGIDRAALKDWIAADPSALVQLESIVHPLVAADRDAFIASAAADIVVLDIPLLFEKGTEAQMDATLLCTAPADLQKARVLARGTMTERQLATILARQMPDAEKRARATHIVETLSVDSTRAYVRALIAHIRETQARETGHA</sequence>
<dbReference type="CDD" id="cd02022">
    <property type="entry name" value="DPCK"/>
    <property type="match status" value="1"/>
</dbReference>
<comment type="catalytic activity">
    <reaction evidence="5">
        <text>3'-dephospho-CoA + ATP = ADP + CoA + H(+)</text>
        <dbReference type="Rhea" id="RHEA:18245"/>
        <dbReference type="ChEBI" id="CHEBI:15378"/>
        <dbReference type="ChEBI" id="CHEBI:30616"/>
        <dbReference type="ChEBI" id="CHEBI:57287"/>
        <dbReference type="ChEBI" id="CHEBI:57328"/>
        <dbReference type="ChEBI" id="CHEBI:456216"/>
        <dbReference type="EC" id="2.7.1.24"/>
    </reaction>
</comment>
<evidence type="ECO:0000256" key="3">
    <source>
        <dbReference type="ARBA" id="ARBA00022840"/>
    </source>
</evidence>
<dbReference type="EC" id="2.7.1.24" evidence="5 6"/>
<dbReference type="AlphaFoldDB" id="A0A6M0QTH9"/>
<keyword evidence="3 5" id="KW-0067">ATP-binding</keyword>
<evidence type="ECO:0000256" key="6">
    <source>
        <dbReference type="NCBIfam" id="TIGR00152"/>
    </source>
</evidence>
<evidence type="ECO:0000313" key="8">
    <source>
        <dbReference type="Proteomes" id="UP000477782"/>
    </source>
</evidence>
<organism evidence="7 8">
    <name type="scientific">Tabrizicola oligotrophica</name>
    <dbReference type="NCBI Taxonomy" id="2710650"/>
    <lineage>
        <taxon>Bacteria</taxon>
        <taxon>Pseudomonadati</taxon>
        <taxon>Pseudomonadota</taxon>
        <taxon>Alphaproteobacteria</taxon>
        <taxon>Rhodobacterales</taxon>
        <taxon>Paracoccaceae</taxon>
        <taxon>Tabrizicola</taxon>
    </lineage>
</organism>
<keyword evidence="5 7" id="KW-0808">Transferase</keyword>
<dbReference type="Pfam" id="PF01121">
    <property type="entry name" value="CoaE"/>
    <property type="match status" value="1"/>
</dbReference>
<evidence type="ECO:0000313" key="7">
    <source>
        <dbReference type="EMBL" id="NEY90311.1"/>
    </source>
</evidence>
<comment type="similarity">
    <text evidence="1 5">Belongs to the CoaE family.</text>
</comment>
<dbReference type="RefSeq" id="WP_164624609.1">
    <property type="nucleotide sequence ID" value="NZ_JAAIVJ010000003.1"/>
</dbReference>
<dbReference type="NCBIfam" id="TIGR00152">
    <property type="entry name" value="dephospho-CoA kinase"/>
    <property type="match status" value="1"/>
</dbReference>
<comment type="pathway">
    <text evidence="5">Cofactor biosynthesis; coenzyme A biosynthesis; CoA from (R)-pantothenate: step 5/5.</text>
</comment>
<dbReference type="UniPathway" id="UPA00241">
    <property type="reaction ID" value="UER00356"/>
</dbReference>
<comment type="subcellular location">
    <subcellularLocation>
        <location evidence="5">Cytoplasm</location>
    </subcellularLocation>
</comment>
<dbReference type="InterPro" id="IPR027417">
    <property type="entry name" value="P-loop_NTPase"/>
</dbReference>
<keyword evidence="8" id="KW-1185">Reference proteome</keyword>
<evidence type="ECO:0000256" key="2">
    <source>
        <dbReference type="ARBA" id="ARBA00022741"/>
    </source>
</evidence>
<evidence type="ECO:0000256" key="1">
    <source>
        <dbReference type="ARBA" id="ARBA00009018"/>
    </source>
</evidence>
<dbReference type="InterPro" id="IPR001977">
    <property type="entry name" value="Depp_CoAkinase"/>
</dbReference>
<proteinExistence type="inferred from homology"/>
<dbReference type="SUPFAM" id="SSF52540">
    <property type="entry name" value="P-loop containing nucleoside triphosphate hydrolases"/>
    <property type="match status" value="1"/>
</dbReference>
<dbReference type="Proteomes" id="UP000477782">
    <property type="component" value="Unassembled WGS sequence"/>
</dbReference>
<protein>
    <recommendedName>
        <fullName evidence="5 6">Dephospho-CoA kinase</fullName>
        <ecNumber evidence="5 6">2.7.1.24</ecNumber>
    </recommendedName>
    <alternativeName>
        <fullName evidence="5">Dephosphocoenzyme A kinase</fullName>
    </alternativeName>
</protein>
<dbReference type="PANTHER" id="PTHR10695">
    <property type="entry name" value="DEPHOSPHO-COA KINASE-RELATED"/>
    <property type="match status" value="1"/>
</dbReference>
<comment type="caution">
    <text evidence="7">The sequence shown here is derived from an EMBL/GenBank/DDBJ whole genome shotgun (WGS) entry which is preliminary data.</text>
</comment>
<dbReference type="EMBL" id="JAAIVJ010000003">
    <property type="protein sequence ID" value="NEY90311.1"/>
    <property type="molecule type" value="Genomic_DNA"/>
</dbReference>
<feature type="binding site" evidence="5">
    <location>
        <begin position="13"/>
        <end position="18"/>
    </location>
    <ligand>
        <name>ATP</name>
        <dbReference type="ChEBI" id="CHEBI:30616"/>
    </ligand>
</feature>